<protein>
    <submittedName>
        <fullName evidence="2">Uncharacterized protein</fullName>
    </submittedName>
</protein>
<keyword evidence="1" id="KW-1133">Transmembrane helix</keyword>
<comment type="caution">
    <text evidence="2">The sequence shown here is derived from an EMBL/GenBank/DDBJ whole genome shotgun (WGS) entry which is preliminary data.</text>
</comment>
<dbReference type="EMBL" id="MFLZ01000028">
    <property type="protein sequence ID" value="OGG79424.1"/>
    <property type="molecule type" value="Genomic_DNA"/>
</dbReference>
<gene>
    <name evidence="2" type="ORF">A3A39_00500</name>
</gene>
<reference evidence="2 3" key="1">
    <citation type="journal article" date="2016" name="Nat. Commun.">
        <title>Thousands of microbial genomes shed light on interconnected biogeochemical processes in an aquifer system.</title>
        <authorList>
            <person name="Anantharaman K."/>
            <person name="Brown C.T."/>
            <person name="Hug L.A."/>
            <person name="Sharon I."/>
            <person name="Castelle C.J."/>
            <person name="Probst A.J."/>
            <person name="Thomas B.C."/>
            <person name="Singh A."/>
            <person name="Wilkins M.J."/>
            <person name="Karaoz U."/>
            <person name="Brodie E.L."/>
            <person name="Williams K.H."/>
            <person name="Hubbard S.S."/>
            <person name="Banfield J.F."/>
        </authorList>
    </citation>
    <scope>NUCLEOTIDE SEQUENCE [LARGE SCALE GENOMIC DNA]</scope>
</reference>
<evidence type="ECO:0000313" key="3">
    <source>
        <dbReference type="Proteomes" id="UP000177372"/>
    </source>
</evidence>
<evidence type="ECO:0000256" key="1">
    <source>
        <dbReference type="SAM" id="Phobius"/>
    </source>
</evidence>
<dbReference type="Proteomes" id="UP000177372">
    <property type="component" value="Unassembled WGS sequence"/>
</dbReference>
<sequence length="120" mass="12905">MGRLLSSYKMYVFIALGIIAALGALWWSLSGETPTNSLLTTQSANGGVPGDKELVDTLLQLRAVSLSGTIFLDPSFMILRDFGTQIVPEPVGRPNPFLPLTSRPTSTKAAGTLLFTPPRR</sequence>
<keyword evidence="1" id="KW-0812">Transmembrane</keyword>
<evidence type="ECO:0000313" key="2">
    <source>
        <dbReference type="EMBL" id="OGG79424.1"/>
    </source>
</evidence>
<proteinExistence type="predicted"/>
<accession>A0A1F6F0P5</accession>
<keyword evidence="1" id="KW-0472">Membrane</keyword>
<dbReference type="STRING" id="1798512.A3A39_00500"/>
<dbReference type="AlphaFoldDB" id="A0A1F6F0P5"/>
<feature type="transmembrane region" description="Helical" evidence="1">
    <location>
        <begin position="12"/>
        <end position="29"/>
    </location>
</feature>
<organism evidence="2 3">
    <name type="scientific">Candidatus Kaiserbacteria bacterium RIFCSPLOWO2_01_FULL_54_13</name>
    <dbReference type="NCBI Taxonomy" id="1798512"/>
    <lineage>
        <taxon>Bacteria</taxon>
        <taxon>Candidatus Kaiseribacteriota</taxon>
    </lineage>
</organism>
<name>A0A1F6F0P5_9BACT</name>